<feature type="chain" id="PRO_5004931259" evidence="8">
    <location>
        <begin position="23"/>
        <end position="394"/>
    </location>
</feature>
<comment type="similarity">
    <text evidence="2">Belongs to the 'GDSL' lipolytic enzyme family.</text>
</comment>
<evidence type="ECO:0000256" key="3">
    <source>
        <dbReference type="ARBA" id="ARBA00022525"/>
    </source>
</evidence>
<protein>
    <submittedName>
        <fullName evidence="9">GDSL esterase/lipase</fullName>
    </submittedName>
</protein>
<dbReference type="eggNOG" id="ENOG502QR84">
    <property type="taxonomic scope" value="Eukaryota"/>
</dbReference>
<evidence type="ECO:0000256" key="2">
    <source>
        <dbReference type="ARBA" id="ARBA00008668"/>
    </source>
</evidence>
<dbReference type="Pfam" id="PF00657">
    <property type="entry name" value="Lipase_GDSL"/>
    <property type="match status" value="1"/>
</dbReference>
<comment type="subcellular location">
    <subcellularLocation>
        <location evidence="1">Secreted</location>
    </subcellularLocation>
</comment>
<keyword evidence="3" id="KW-0964">Secreted</keyword>
<dbReference type="InterPro" id="IPR036514">
    <property type="entry name" value="SGNH_hydro_sf"/>
</dbReference>
<dbReference type="Gene3D" id="3.40.50.1110">
    <property type="entry name" value="SGNH hydrolase"/>
    <property type="match status" value="1"/>
</dbReference>
<dbReference type="Proteomes" id="UP000030645">
    <property type="component" value="Unassembled WGS sequence"/>
</dbReference>
<dbReference type="GO" id="GO:0016788">
    <property type="term" value="F:hydrolase activity, acting on ester bonds"/>
    <property type="evidence" value="ECO:0007669"/>
    <property type="project" value="InterPro"/>
</dbReference>
<feature type="signal peptide" evidence="8">
    <location>
        <begin position="1"/>
        <end position="22"/>
    </location>
</feature>
<proteinExistence type="inferred from homology"/>
<dbReference type="EMBL" id="KE344769">
    <property type="protein sequence ID" value="EXB78252.1"/>
    <property type="molecule type" value="Genomic_DNA"/>
</dbReference>
<dbReference type="InterPro" id="IPR035669">
    <property type="entry name" value="SGNH_plant_lipase-like"/>
</dbReference>
<keyword evidence="7" id="KW-0443">Lipid metabolism</keyword>
<dbReference type="GO" id="GO:0005576">
    <property type="term" value="C:extracellular region"/>
    <property type="evidence" value="ECO:0007669"/>
    <property type="project" value="UniProtKB-SubCell"/>
</dbReference>
<reference evidence="10" key="1">
    <citation type="submission" date="2013-01" db="EMBL/GenBank/DDBJ databases">
        <title>Draft Genome Sequence of a Mulberry Tree, Morus notabilis C.K. Schneid.</title>
        <authorList>
            <person name="He N."/>
            <person name="Zhao S."/>
        </authorList>
    </citation>
    <scope>NUCLEOTIDE SEQUENCE</scope>
</reference>
<dbReference type="InterPro" id="IPR051238">
    <property type="entry name" value="GDSL_esterase/lipase"/>
</dbReference>
<gene>
    <name evidence="9" type="ORF">L484_007770</name>
</gene>
<evidence type="ECO:0000256" key="7">
    <source>
        <dbReference type="ARBA" id="ARBA00023098"/>
    </source>
</evidence>
<evidence type="ECO:0000313" key="10">
    <source>
        <dbReference type="Proteomes" id="UP000030645"/>
    </source>
</evidence>
<organism evidence="9 10">
    <name type="scientific">Morus notabilis</name>
    <dbReference type="NCBI Taxonomy" id="981085"/>
    <lineage>
        <taxon>Eukaryota</taxon>
        <taxon>Viridiplantae</taxon>
        <taxon>Streptophyta</taxon>
        <taxon>Embryophyta</taxon>
        <taxon>Tracheophyta</taxon>
        <taxon>Spermatophyta</taxon>
        <taxon>Magnoliopsida</taxon>
        <taxon>eudicotyledons</taxon>
        <taxon>Gunneridae</taxon>
        <taxon>Pentapetalae</taxon>
        <taxon>rosids</taxon>
        <taxon>fabids</taxon>
        <taxon>Rosales</taxon>
        <taxon>Moraceae</taxon>
        <taxon>Moreae</taxon>
        <taxon>Morus</taxon>
    </lineage>
</organism>
<evidence type="ECO:0000256" key="4">
    <source>
        <dbReference type="ARBA" id="ARBA00022729"/>
    </source>
</evidence>
<accession>W9RA02</accession>
<keyword evidence="5" id="KW-0378">Hydrolase</keyword>
<sequence>MSNLLFLSLLFIQHFLFVKSNAPPPPPLAPALYTFGDCQVDIGINPDLNISSSKVNYYPYGIDFVIGATGRFTNGATVVDLIGDILGLPVSIHYSPEKKSANTLSKGYNYASGPSGILPETGTASRPSWSMNEQIAIFNMTVQNNLPKHFKCKAELDDYLSKSLFVVDIGTSDYEYNYLQPNYYNTSKRYNPEQFGNLLANQFGKQLKELYNLGARKFLVFEIAPIGCYPQAVKRYKPTTKCAEDINNLVLIFNRKLEHKVRTLRSRCKDAHITIAKTYSFILDMLKRPSTYGFEETTQPCCLVRNDTIGICAPNKNPCSNRNKALFWDDNHLTEAAYRLMADKCFSGSDICTPNINKTLSSAEPCMKPSLVHMFFLVLLYGVSCFHKTFGFCW</sequence>
<dbReference type="PANTHER" id="PTHR45650:SF43">
    <property type="entry name" value="GDSL ESTERASE_LIPASE 7-LIKE"/>
    <property type="match status" value="1"/>
</dbReference>
<dbReference type="InterPro" id="IPR001087">
    <property type="entry name" value="GDSL"/>
</dbReference>
<dbReference type="GO" id="GO:0016042">
    <property type="term" value="P:lipid catabolic process"/>
    <property type="evidence" value="ECO:0007669"/>
    <property type="project" value="UniProtKB-KW"/>
</dbReference>
<evidence type="ECO:0000256" key="5">
    <source>
        <dbReference type="ARBA" id="ARBA00022801"/>
    </source>
</evidence>
<evidence type="ECO:0000313" key="9">
    <source>
        <dbReference type="EMBL" id="EXB78252.1"/>
    </source>
</evidence>
<keyword evidence="6" id="KW-0442">Lipid degradation</keyword>
<keyword evidence="4 8" id="KW-0732">Signal</keyword>
<dbReference type="PANTHER" id="PTHR45650">
    <property type="entry name" value="GDSL-LIKE LIPASE/ACYLHYDROLASE-RELATED"/>
    <property type="match status" value="1"/>
</dbReference>
<keyword evidence="10" id="KW-1185">Reference proteome</keyword>
<evidence type="ECO:0000256" key="6">
    <source>
        <dbReference type="ARBA" id="ARBA00022963"/>
    </source>
</evidence>
<evidence type="ECO:0000256" key="1">
    <source>
        <dbReference type="ARBA" id="ARBA00004613"/>
    </source>
</evidence>
<dbReference type="CDD" id="cd01837">
    <property type="entry name" value="SGNH_plant_lipase_like"/>
    <property type="match status" value="1"/>
</dbReference>
<dbReference type="AlphaFoldDB" id="W9RA02"/>
<name>W9RA02_9ROSA</name>
<dbReference type="STRING" id="981085.W9RA02"/>
<evidence type="ECO:0000256" key="8">
    <source>
        <dbReference type="SAM" id="SignalP"/>
    </source>
</evidence>